<keyword evidence="4" id="KW-1185">Reference proteome</keyword>
<feature type="region of interest" description="Disordered" evidence="1">
    <location>
        <begin position="479"/>
        <end position="505"/>
    </location>
</feature>
<feature type="transmembrane region" description="Helical" evidence="2">
    <location>
        <begin position="117"/>
        <end position="134"/>
    </location>
</feature>
<gene>
    <name evidence="3" type="ORF">EGI31_06230</name>
</gene>
<keyword evidence="2" id="KW-0812">Transmembrane</keyword>
<proteinExistence type="predicted"/>
<comment type="caution">
    <text evidence="3">The sequence shown here is derived from an EMBL/GenBank/DDBJ whole genome shotgun (WGS) entry which is preliminary data.</text>
</comment>
<sequence>MNRLNNIVSKVSLRMLIIDILKCIFVAIALYYLTFYLVGKSGISLPISIIGFFITGFLLKAWKKKNDLAKNFIHEHNPQLEHSLSLIEKPKLNIAEEMQVERILETKIQIPLKLDKAFWVLFLFAILSSAFSFIPKKIKDTTLSIEKILDSETNNFEPKQAQYKGSTLQINPPQYTGLTKKVSENLNAEVITGSRLDWTVKFENAEDVTVGIENAKGKSIVFKRNGSIFTHSDQILHSGFYSIKAYTKDSLIYQSAFYRIEALPDNRPKIEPTSKELYKFHQIKDPRNIQIQAKISDDFKVSQAFIVATVARGSGENVKFREVKWPVGSTNFHEANISKNIDLKALNFSPGDELYYYWAAFDNKSPEPNFTKSDTYFVVFKDTASKDESDLATMAMNILPEYFRSQRQIIIDTEKLIKKRNKIKPAVFNSESNEIGYDQKVLRLRYGQYLGEEFENSIGAAPHEEEDGDFMKGFVHAHDSEEQEDNHEHQEHGHEHAHAIENPNTNQDPLAALMAEYVHSHDDAETNTFYEQSTRSLLKMALEQMWQAELHLRLYEPEKAITFENKALTYLKEAQQKARVYVKKTGFDPPPIKEKEKRLTGELTKFNAKQTISKEFFEAETRLLAASIIDILEKGKIDNTDKQKMLRLGQALSELPNVKSLIIRDIQAIINTKMVTKQQKENLKTSLLTVLNFENQKNKGGKTTTHNKALETAFRKHLK</sequence>
<evidence type="ECO:0000313" key="3">
    <source>
        <dbReference type="EMBL" id="MCP9762546.1"/>
    </source>
</evidence>
<accession>A0AAE3KTT7</accession>
<feature type="transmembrane region" description="Helical" evidence="2">
    <location>
        <begin position="12"/>
        <end position="37"/>
    </location>
</feature>
<feature type="transmembrane region" description="Helical" evidence="2">
    <location>
        <begin position="43"/>
        <end position="62"/>
    </location>
</feature>
<evidence type="ECO:0000256" key="1">
    <source>
        <dbReference type="SAM" id="MobiDB-lite"/>
    </source>
</evidence>
<dbReference type="Proteomes" id="UP001204144">
    <property type="component" value="Unassembled WGS sequence"/>
</dbReference>
<evidence type="ECO:0008006" key="5">
    <source>
        <dbReference type="Google" id="ProtNLM"/>
    </source>
</evidence>
<feature type="compositionally biased region" description="Basic and acidic residues" evidence="1">
    <location>
        <begin position="479"/>
        <end position="499"/>
    </location>
</feature>
<evidence type="ECO:0000313" key="4">
    <source>
        <dbReference type="Proteomes" id="UP001204144"/>
    </source>
</evidence>
<keyword evidence="2" id="KW-1133">Transmembrane helix</keyword>
<dbReference type="RefSeq" id="WP_255036317.1">
    <property type="nucleotide sequence ID" value="NZ_RJUF01000011.1"/>
</dbReference>
<keyword evidence="2" id="KW-0472">Membrane</keyword>
<evidence type="ECO:0000256" key="2">
    <source>
        <dbReference type="SAM" id="Phobius"/>
    </source>
</evidence>
<dbReference type="EMBL" id="RJUF01000011">
    <property type="protein sequence ID" value="MCP9762546.1"/>
    <property type="molecule type" value="Genomic_DNA"/>
</dbReference>
<organism evidence="3 4">
    <name type="scientific">Lacihabitans soyangensis</name>
    <dbReference type="NCBI Taxonomy" id="869394"/>
    <lineage>
        <taxon>Bacteria</taxon>
        <taxon>Pseudomonadati</taxon>
        <taxon>Bacteroidota</taxon>
        <taxon>Cytophagia</taxon>
        <taxon>Cytophagales</taxon>
        <taxon>Leadbetterellaceae</taxon>
        <taxon>Lacihabitans</taxon>
    </lineage>
</organism>
<reference evidence="3 4" key="1">
    <citation type="submission" date="2018-11" db="EMBL/GenBank/DDBJ databases">
        <title>Novel bacteria species description.</title>
        <authorList>
            <person name="Han J.-H."/>
        </authorList>
    </citation>
    <scope>NUCLEOTIDE SEQUENCE [LARGE SCALE GENOMIC DNA]</scope>
    <source>
        <strain evidence="3 4">KCTC23259</strain>
    </source>
</reference>
<name>A0AAE3KTT7_9BACT</name>
<dbReference type="AlphaFoldDB" id="A0AAE3KTT7"/>
<protein>
    <recommendedName>
        <fullName evidence="5">DUF4175 family protein</fullName>
    </recommendedName>
</protein>